<dbReference type="OrthoDB" id="9807521at2"/>
<reference evidence="3 4" key="1">
    <citation type="submission" date="2019-06" db="EMBL/GenBank/DDBJ databases">
        <title>A novel bacterium of genus Amaricoccus, isolated from marine sediment.</title>
        <authorList>
            <person name="Huang H."/>
            <person name="Mo K."/>
            <person name="Hu Y."/>
        </authorList>
    </citation>
    <scope>NUCLEOTIDE SEQUENCE [LARGE SCALE GENOMIC DNA]</scope>
    <source>
        <strain evidence="3 4">HB172011</strain>
    </source>
</reference>
<accession>A0A501WBK0</accession>
<feature type="region of interest" description="Disordered" evidence="1">
    <location>
        <begin position="319"/>
        <end position="342"/>
    </location>
</feature>
<dbReference type="Gene3D" id="1.10.10.10">
    <property type="entry name" value="Winged helix-like DNA-binding domain superfamily/Winged helix DNA-binding domain"/>
    <property type="match status" value="1"/>
</dbReference>
<dbReference type="InterPro" id="IPR036388">
    <property type="entry name" value="WH-like_DNA-bd_sf"/>
</dbReference>
<dbReference type="EMBL" id="VFRP01000040">
    <property type="protein sequence ID" value="TPE46778.1"/>
    <property type="molecule type" value="Genomic_DNA"/>
</dbReference>
<dbReference type="SUPFAM" id="SSF46894">
    <property type="entry name" value="C-terminal effector domain of the bipartite response regulators"/>
    <property type="match status" value="1"/>
</dbReference>
<dbReference type="PANTHER" id="PTHR35807">
    <property type="entry name" value="TRANSCRIPTIONAL REGULATOR REDD-RELATED"/>
    <property type="match status" value="1"/>
</dbReference>
<feature type="compositionally biased region" description="Basic and acidic residues" evidence="1">
    <location>
        <begin position="319"/>
        <end position="331"/>
    </location>
</feature>
<dbReference type="Proteomes" id="UP000319255">
    <property type="component" value="Unassembled WGS sequence"/>
</dbReference>
<protein>
    <recommendedName>
        <fullName evidence="2">Bacterial transcriptional activator domain-containing protein</fullName>
    </recommendedName>
</protein>
<sequence length="353" mass="37609">MPGLRISLMGAPRFVGPAGQAIRDPGPKATALLAFLATCAGNRATRSELVELIWSDARSSSAARHALRQCLVRLRSHLGAAGDALAADAEAVWLVSGAVESDLDALVAALRGGGETAILEASARVRGSFCAGLDVPAPEFETWLRDKRAELDLACAELHRRAARVLAGRSEPDAAIAAARRRVALDPLDEEAQAELIELCLRVGRAGAAREAYDRCAARFREDLGIEPGPRVVAALGRRFPPMRRAPRRPAPAPRATRTIGTWIGRAAVALAIASLSAQVLDWARSRPASVGDGERPMALWVTPATAEAATPLALVRREGGDRREEAKEYGRNAAYHPPEATLREPRLYPAGC</sequence>
<comment type="caution">
    <text evidence="3">The sequence shown here is derived from an EMBL/GenBank/DDBJ whole genome shotgun (WGS) entry which is preliminary data.</text>
</comment>
<dbReference type="InterPro" id="IPR011990">
    <property type="entry name" value="TPR-like_helical_dom_sf"/>
</dbReference>
<dbReference type="InterPro" id="IPR051677">
    <property type="entry name" value="AfsR-DnrI-RedD_regulator"/>
</dbReference>
<dbReference type="Gene3D" id="1.25.40.10">
    <property type="entry name" value="Tetratricopeptide repeat domain"/>
    <property type="match status" value="1"/>
</dbReference>
<feature type="domain" description="Bacterial transcriptional activator" evidence="2">
    <location>
        <begin position="101"/>
        <end position="240"/>
    </location>
</feature>
<evidence type="ECO:0000256" key="1">
    <source>
        <dbReference type="SAM" id="MobiDB-lite"/>
    </source>
</evidence>
<dbReference type="Pfam" id="PF03704">
    <property type="entry name" value="BTAD"/>
    <property type="match status" value="1"/>
</dbReference>
<dbReference type="GO" id="GO:0006355">
    <property type="term" value="P:regulation of DNA-templated transcription"/>
    <property type="evidence" value="ECO:0007669"/>
    <property type="project" value="InterPro"/>
</dbReference>
<dbReference type="SUPFAM" id="SSF48452">
    <property type="entry name" value="TPR-like"/>
    <property type="match status" value="1"/>
</dbReference>
<evidence type="ECO:0000259" key="2">
    <source>
        <dbReference type="SMART" id="SM01043"/>
    </source>
</evidence>
<dbReference type="SMART" id="SM01043">
    <property type="entry name" value="BTAD"/>
    <property type="match status" value="1"/>
</dbReference>
<gene>
    <name evidence="3" type="ORF">FJM51_21390</name>
</gene>
<dbReference type="InterPro" id="IPR016032">
    <property type="entry name" value="Sig_transdc_resp-reg_C-effctor"/>
</dbReference>
<dbReference type="InterPro" id="IPR005158">
    <property type="entry name" value="BTAD"/>
</dbReference>
<organism evidence="3 4">
    <name type="scientific">Amaricoccus solimangrovi</name>
    <dbReference type="NCBI Taxonomy" id="2589815"/>
    <lineage>
        <taxon>Bacteria</taxon>
        <taxon>Pseudomonadati</taxon>
        <taxon>Pseudomonadota</taxon>
        <taxon>Alphaproteobacteria</taxon>
        <taxon>Rhodobacterales</taxon>
        <taxon>Paracoccaceae</taxon>
        <taxon>Amaricoccus</taxon>
    </lineage>
</organism>
<evidence type="ECO:0000313" key="3">
    <source>
        <dbReference type="EMBL" id="TPE46778.1"/>
    </source>
</evidence>
<name>A0A501WBK0_9RHOB</name>
<dbReference type="AlphaFoldDB" id="A0A501WBK0"/>
<evidence type="ECO:0000313" key="4">
    <source>
        <dbReference type="Proteomes" id="UP000319255"/>
    </source>
</evidence>
<proteinExistence type="predicted"/>
<dbReference type="GO" id="GO:0003677">
    <property type="term" value="F:DNA binding"/>
    <property type="evidence" value="ECO:0007669"/>
    <property type="project" value="InterPro"/>
</dbReference>
<keyword evidence="4" id="KW-1185">Reference proteome</keyword>